<evidence type="ECO:0000313" key="2">
    <source>
        <dbReference type="Proteomes" id="UP000016932"/>
    </source>
</evidence>
<dbReference type="Proteomes" id="UP000016932">
    <property type="component" value="Unassembled WGS sequence"/>
</dbReference>
<protein>
    <submittedName>
        <fullName evidence="1">Uncharacterized protein</fullName>
    </submittedName>
</protein>
<sequence>MCVPKTSHRMQGSFQAFAWSFATLTQISRLVWRLLAVRALPYDAVLDAYLKYEEVKVSEMIAIRWICCNQSSSGNGIDKTTFPWSHKSLRSTQHLLFMPSPSPSNGPVLVKPAASYEGC</sequence>
<dbReference type="AlphaFoldDB" id="M3APH7"/>
<dbReference type="VEuPathDB" id="FungiDB:MYCFIDRAFT_208761"/>
<dbReference type="RefSeq" id="XP_007930076.1">
    <property type="nucleotide sequence ID" value="XM_007931885.1"/>
</dbReference>
<dbReference type="HOGENOM" id="CLU_2062513_0_0_1"/>
<proteinExistence type="predicted"/>
<keyword evidence="2" id="KW-1185">Reference proteome</keyword>
<dbReference type="KEGG" id="pfj:MYCFIDRAFT_208761"/>
<name>M3APH7_PSEFD</name>
<evidence type="ECO:0000313" key="1">
    <source>
        <dbReference type="EMBL" id="EME79332.1"/>
    </source>
</evidence>
<reference evidence="1 2" key="1">
    <citation type="journal article" date="2012" name="PLoS Pathog.">
        <title>Diverse lifestyles and strategies of plant pathogenesis encoded in the genomes of eighteen Dothideomycetes fungi.</title>
        <authorList>
            <person name="Ohm R.A."/>
            <person name="Feau N."/>
            <person name="Henrissat B."/>
            <person name="Schoch C.L."/>
            <person name="Horwitz B.A."/>
            <person name="Barry K.W."/>
            <person name="Condon B.J."/>
            <person name="Copeland A.C."/>
            <person name="Dhillon B."/>
            <person name="Glaser F."/>
            <person name="Hesse C.N."/>
            <person name="Kosti I."/>
            <person name="LaButti K."/>
            <person name="Lindquist E.A."/>
            <person name="Lucas S."/>
            <person name="Salamov A.A."/>
            <person name="Bradshaw R.E."/>
            <person name="Ciuffetti L."/>
            <person name="Hamelin R.C."/>
            <person name="Kema G.H.J."/>
            <person name="Lawrence C."/>
            <person name="Scott J.A."/>
            <person name="Spatafora J.W."/>
            <person name="Turgeon B.G."/>
            <person name="de Wit P.J.G.M."/>
            <person name="Zhong S."/>
            <person name="Goodwin S.B."/>
            <person name="Grigoriev I.V."/>
        </authorList>
    </citation>
    <scope>NUCLEOTIDE SEQUENCE [LARGE SCALE GENOMIC DNA]</scope>
    <source>
        <strain evidence="1 2">CIRAD86</strain>
    </source>
</reference>
<gene>
    <name evidence="1" type="ORF">MYCFIDRAFT_208761</name>
</gene>
<organism evidence="1 2">
    <name type="scientific">Pseudocercospora fijiensis (strain CIRAD86)</name>
    <name type="common">Black leaf streak disease fungus</name>
    <name type="synonym">Mycosphaerella fijiensis</name>
    <dbReference type="NCBI Taxonomy" id="383855"/>
    <lineage>
        <taxon>Eukaryota</taxon>
        <taxon>Fungi</taxon>
        <taxon>Dikarya</taxon>
        <taxon>Ascomycota</taxon>
        <taxon>Pezizomycotina</taxon>
        <taxon>Dothideomycetes</taxon>
        <taxon>Dothideomycetidae</taxon>
        <taxon>Mycosphaerellales</taxon>
        <taxon>Mycosphaerellaceae</taxon>
        <taxon>Pseudocercospora</taxon>
    </lineage>
</organism>
<accession>M3APH7</accession>
<dbReference type="EMBL" id="KB446562">
    <property type="protein sequence ID" value="EME79332.1"/>
    <property type="molecule type" value="Genomic_DNA"/>
</dbReference>
<dbReference type="GeneID" id="19336712"/>